<evidence type="ECO:0000256" key="1">
    <source>
        <dbReference type="ARBA" id="ARBA00001946"/>
    </source>
</evidence>
<evidence type="ECO:0000256" key="9">
    <source>
        <dbReference type="ARBA" id="ARBA00032380"/>
    </source>
</evidence>
<dbReference type="FunFam" id="1.10.600.10:FF:000001">
    <property type="entry name" value="Geranylgeranyl diphosphate synthase"/>
    <property type="match status" value="1"/>
</dbReference>
<comment type="similarity">
    <text evidence="2 12">Belongs to the FPP/GGPP synthase family.</text>
</comment>
<reference evidence="13 14" key="2">
    <citation type="submission" date="2016-08" db="EMBL/GenBank/DDBJ databases">
        <title>Orenia metallireducens sp. nov. strain Z6, a Novel Metal-reducing Firmicute from the Deep Subsurface.</title>
        <authorList>
            <person name="Maxim B.I."/>
            <person name="Kenneth K."/>
            <person name="Flynn T.M."/>
            <person name="Oloughlin E.J."/>
            <person name="Locke R.A."/>
            <person name="Weber J.R."/>
            <person name="Egan S.M."/>
            <person name="Mackie R.I."/>
            <person name="Cann I.K."/>
        </authorList>
    </citation>
    <scope>NUCLEOTIDE SEQUENCE [LARGE SCALE GENOMIC DNA]</scope>
    <source>
        <strain evidence="13 14">Z6</strain>
    </source>
</reference>
<dbReference type="NCBIfam" id="NF045485">
    <property type="entry name" value="FPPsyn"/>
    <property type="match status" value="1"/>
</dbReference>
<evidence type="ECO:0000256" key="3">
    <source>
        <dbReference type="ARBA" id="ARBA00012439"/>
    </source>
</evidence>
<dbReference type="GO" id="GO:0046872">
    <property type="term" value="F:metal ion binding"/>
    <property type="evidence" value="ECO:0007669"/>
    <property type="project" value="UniProtKB-KW"/>
</dbReference>
<dbReference type="PANTHER" id="PTHR43281">
    <property type="entry name" value="FARNESYL DIPHOSPHATE SYNTHASE"/>
    <property type="match status" value="1"/>
</dbReference>
<sequence length="293" mass="32209">MEIKRFIKEKSQLINQALEDYLPNQETHPARLHESMRYSVLAGGKRLRPILVLEAAKLIGANEDDILEAACALEMIHSYSLIHDDLPCMDDDDFRRGKPTNHKVFGEAIAVLAGDSLLTYAFELMTEIKNVSADKVLLAIRELAKASGNRGMVGGQVADIMAEGRNIDSDELEYIHTHKTGALLKASVRIGAILAGATDEELAALTTYAKEIGLGFQIVDDILDIEGDAKKLGKDIGSDLDRDKATFPAIYGLEESKKMASATCKRAKEALSIFGEDAKLLLQLADYIIEREY</sequence>
<keyword evidence="7" id="KW-0460">Magnesium</keyword>
<dbReference type="InterPro" id="IPR053378">
    <property type="entry name" value="Prenyl_diphosphate_synthase"/>
</dbReference>
<comment type="caution">
    <text evidence="13">The sequence shown here is derived from an EMBL/GenBank/DDBJ whole genome shotgun (WGS) entry which is preliminary data.</text>
</comment>
<evidence type="ECO:0000313" key="14">
    <source>
        <dbReference type="Proteomes" id="UP000093514"/>
    </source>
</evidence>
<dbReference type="SFLD" id="SFLDS00005">
    <property type="entry name" value="Isoprenoid_Synthase_Type_I"/>
    <property type="match status" value="1"/>
</dbReference>
<organism evidence="13 14">
    <name type="scientific">Orenia metallireducens</name>
    <dbReference type="NCBI Taxonomy" id="1413210"/>
    <lineage>
        <taxon>Bacteria</taxon>
        <taxon>Bacillati</taxon>
        <taxon>Bacillota</taxon>
        <taxon>Clostridia</taxon>
        <taxon>Halanaerobiales</taxon>
        <taxon>Halobacteroidaceae</taxon>
        <taxon>Orenia</taxon>
    </lineage>
</organism>
<evidence type="ECO:0000256" key="7">
    <source>
        <dbReference type="ARBA" id="ARBA00022842"/>
    </source>
</evidence>
<dbReference type="SUPFAM" id="SSF48576">
    <property type="entry name" value="Terpenoid synthases"/>
    <property type="match status" value="1"/>
</dbReference>
<dbReference type="Pfam" id="PF00348">
    <property type="entry name" value="polyprenyl_synt"/>
    <property type="match status" value="1"/>
</dbReference>
<keyword evidence="5 12" id="KW-0808">Transferase</keyword>
<evidence type="ECO:0000256" key="4">
    <source>
        <dbReference type="ARBA" id="ARBA00015100"/>
    </source>
</evidence>
<evidence type="ECO:0000256" key="11">
    <source>
        <dbReference type="ARBA" id="ARBA00049399"/>
    </source>
</evidence>
<evidence type="ECO:0000256" key="6">
    <source>
        <dbReference type="ARBA" id="ARBA00022723"/>
    </source>
</evidence>
<evidence type="ECO:0000313" key="13">
    <source>
        <dbReference type="EMBL" id="OCL26977.1"/>
    </source>
</evidence>
<reference evidence="14" key="1">
    <citation type="submission" date="2016-07" db="EMBL/GenBank/DDBJ databases">
        <authorList>
            <person name="Florea S."/>
            <person name="Webb J.S."/>
            <person name="Jaromczyk J."/>
            <person name="Schardl C.L."/>
        </authorList>
    </citation>
    <scope>NUCLEOTIDE SEQUENCE [LARGE SCALE GENOMIC DNA]</scope>
    <source>
        <strain evidence="14">Z6</strain>
    </source>
</reference>
<evidence type="ECO:0000256" key="8">
    <source>
        <dbReference type="ARBA" id="ARBA00023229"/>
    </source>
</evidence>
<accession>A0A1C0A9L1</accession>
<dbReference type="AlphaFoldDB" id="A0A1C0A9L1"/>
<dbReference type="InterPro" id="IPR008949">
    <property type="entry name" value="Isoprenoid_synthase_dom_sf"/>
</dbReference>
<dbReference type="InterPro" id="IPR033749">
    <property type="entry name" value="Polyprenyl_synt_CS"/>
</dbReference>
<protein>
    <recommendedName>
        <fullName evidence="4">Farnesyl diphosphate synthase</fullName>
        <ecNumber evidence="3">2.5.1.10</ecNumber>
    </recommendedName>
    <alternativeName>
        <fullName evidence="10">(2E,6E)-farnesyl diphosphate synthase</fullName>
    </alternativeName>
    <alternativeName>
        <fullName evidence="9">Geranyltranstransferase</fullName>
    </alternativeName>
</protein>
<dbReference type="EMBL" id="LWDV01000008">
    <property type="protein sequence ID" value="OCL26977.1"/>
    <property type="molecule type" value="Genomic_DNA"/>
</dbReference>
<dbReference type="CDD" id="cd00685">
    <property type="entry name" value="Trans_IPPS_HT"/>
    <property type="match status" value="1"/>
</dbReference>
<dbReference type="GO" id="GO:0016114">
    <property type="term" value="P:terpenoid biosynthetic process"/>
    <property type="evidence" value="ECO:0007669"/>
    <property type="project" value="UniProtKB-ARBA"/>
</dbReference>
<dbReference type="OrthoDB" id="9805316at2"/>
<dbReference type="Gene3D" id="1.10.600.10">
    <property type="entry name" value="Farnesyl Diphosphate Synthase"/>
    <property type="match status" value="1"/>
</dbReference>
<dbReference type="EC" id="2.5.1.10" evidence="3"/>
<dbReference type="GO" id="GO:0005737">
    <property type="term" value="C:cytoplasm"/>
    <property type="evidence" value="ECO:0007669"/>
    <property type="project" value="UniProtKB-ARBA"/>
</dbReference>
<dbReference type="Proteomes" id="UP000093514">
    <property type="component" value="Unassembled WGS sequence"/>
</dbReference>
<comment type="cofactor">
    <cofactor evidence="1">
        <name>Mg(2+)</name>
        <dbReference type="ChEBI" id="CHEBI:18420"/>
    </cofactor>
</comment>
<dbReference type="RefSeq" id="WP_068716410.1">
    <property type="nucleotide sequence ID" value="NZ_LWDV01000008.1"/>
</dbReference>
<dbReference type="GO" id="GO:0004337">
    <property type="term" value="F:(2E,6E)-farnesyl diphosphate synthase activity"/>
    <property type="evidence" value="ECO:0007669"/>
    <property type="project" value="UniProtKB-EC"/>
</dbReference>
<name>A0A1C0A9L1_9FIRM</name>
<evidence type="ECO:0000256" key="5">
    <source>
        <dbReference type="ARBA" id="ARBA00022679"/>
    </source>
</evidence>
<keyword evidence="14" id="KW-1185">Reference proteome</keyword>
<evidence type="ECO:0000256" key="2">
    <source>
        <dbReference type="ARBA" id="ARBA00006706"/>
    </source>
</evidence>
<dbReference type="PROSITE" id="PS00723">
    <property type="entry name" value="POLYPRENYL_SYNTHASE_1"/>
    <property type="match status" value="1"/>
</dbReference>
<proteinExistence type="inferred from homology"/>
<dbReference type="PROSITE" id="PS00444">
    <property type="entry name" value="POLYPRENYL_SYNTHASE_2"/>
    <property type="match status" value="1"/>
</dbReference>
<dbReference type="SFLD" id="SFLDG01017">
    <property type="entry name" value="Polyprenyl_Transferase_Like"/>
    <property type="match status" value="1"/>
</dbReference>
<dbReference type="InterPro" id="IPR000092">
    <property type="entry name" value="Polyprenyl_synt"/>
</dbReference>
<evidence type="ECO:0000256" key="12">
    <source>
        <dbReference type="RuleBase" id="RU004466"/>
    </source>
</evidence>
<gene>
    <name evidence="13" type="ORF">U472_05685</name>
</gene>
<evidence type="ECO:0000256" key="10">
    <source>
        <dbReference type="ARBA" id="ARBA00032873"/>
    </source>
</evidence>
<dbReference type="PANTHER" id="PTHR43281:SF1">
    <property type="entry name" value="FARNESYL DIPHOSPHATE SYNTHASE"/>
    <property type="match status" value="1"/>
</dbReference>
<comment type="catalytic activity">
    <reaction evidence="11">
        <text>isopentenyl diphosphate + (2E)-geranyl diphosphate = (2E,6E)-farnesyl diphosphate + diphosphate</text>
        <dbReference type="Rhea" id="RHEA:19361"/>
        <dbReference type="ChEBI" id="CHEBI:33019"/>
        <dbReference type="ChEBI" id="CHEBI:58057"/>
        <dbReference type="ChEBI" id="CHEBI:128769"/>
        <dbReference type="ChEBI" id="CHEBI:175763"/>
        <dbReference type="EC" id="2.5.1.10"/>
    </reaction>
</comment>
<keyword evidence="6" id="KW-0479">Metal-binding</keyword>
<keyword evidence="8" id="KW-0414">Isoprene biosynthesis</keyword>